<reference evidence="2" key="1">
    <citation type="journal article" date="2021" name="PeerJ">
        <title>Extensive microbial diversity within the chicken gut microbiome revealed by metagenomics and culture.</title>
        <authorList>
            <person name="Gilroy R."/>
            <person name="Ravi A."/>
            <person name="Getino M."/>
            <person name="Pursley I."/>
            <person name="Horton D.L."/>
            <person name="Alikhan N.F."/>
            <person name="Baker D."/>
            <person name="Gharbi K."/>
            <person name="Hall N."/>
            <person name="Watson M."/>
            <person name="Adriaenssens E.M."/>
            <person name="Foster-Nyarko E."/>
            <person name="Jarju S."/>
            <person name="Secka A."/>
            <person name="Antonio M."/>
            <person name="Oren A."/>
            <person name="Chaudhuri R.R."/>
            <person name="La Ragione R."/>
            <person name="Hildebrand F."/>
            <person name="Pallen M.J."/>
        </authorList>
    </citation>
    <scope>NUCLEOTIDE SEQUENCE</scope>
    <source>
        <strain evidence="2">1719</strain>
    </source>
</reference>
<organism evidence="2 3">
    <name type="scientific">Candidatus Sphingobacterium stercoripullorum</name>
    <dbReference type="NCBI Taxonomy" id="2838759"/>
    <lineage>
        <taxon>Bacteria</taxon>
        <taxon>Pseudomonadati</taxon>
        <taxon>Bacteroidota</taxon>
        <taxon>Sphingobacteriia</taxon>
        <taxon>Sphingobacteriales</taxon>
        <taxon>Sphingobacteriaceae</taxon>
        <taxon>Sphingobacterium</taxon>
    </lineage>
</organism>
<dbReference type="InterPro" id="IPR036291">
    <property type="entry name" value="NAD(P)-bd_dom_sf"/>
</dbReference>
<protein>
    <submittedName>
        <fullName evidence="2">CoA-binding protein</fullName>
    </submittedName>
</protein>
<dbReference type="SUPFAM" id="SSF51735">
    <property type="entry name" value="NAD(P)-binding Rossmann-fold domains"/>
    <property type="match status" value="1"/>
</dbReference>
<comment type="caution">
    <text evidence="2">The sequence shown here is derived from an EMBL/GenBank/DDBJ whole genome shotgun (WGS) entry which is preliminary data.</text>
</comment>
<dbReference type="Proteomes" id="UP000824156">
    <property type="component" value="Unassembled WGS sequence"/>
</dbReference>
<dbReference type="Pfam" id="PF13380">
    <property type="entry name" value="CoA_binding_2"/>
    <property type="match status" value="1"/>
</dbReference>
<accession>A0A9D1W9P7</accession>
<proteinExistence type="predicted"/>
<gene>
    <name evidence="2" type="ORF">H9853_09270</name>
</gene>
<dbReference type="InterPro" id="IPR003781">
    <property type="entry name" value="CoA-bd"/>
</dbReference>
<sequence>MKVQEPKKTMIIGASANSTRYSYLVANKLVRKGYEIVNIGRGEGKVGGVPIEGMDKTYDDIHTITIYVSPSNQPIYEDYILKTNPKRIIFNPGAENESLSEKAKQKGIETIDACTLVMLNTGQF</sequence>
<dbReference type="Gene3D" id="3.40.50.720">
    <property type="entry name" value="NAD(P)-binding Rossmann-like Domain"/>
    <property type="match status" value="1"/>
</dbReference>
<feature type="domain" description="CoA-binding" evidence="1">
    <location>
        <begin position="7"/>
        <end position="119"/>
    </location>
</feature>
<reference evidence="2" key="2">
    <citation type="submission" date="2021-04" db="EMBL/GenBank/DDBJ databases">
        <authorList>
            <person name="Gilroy R."/>
        </authorList>
    </citation>
    <scope>NUCLEOTIDE SEQUENCE</scope>
    <source>
        <strain evidence="2">1719</strain>
    </source>
</reference>
<evidence type="ECO:0000259" key="1">
    <source>
        <dbReference type="Pfam" id="PF13380"/>
    </source>
</evidence>
<evidence type="ECO:0000313" key="3">
    <source>
        <dbReference type="Proteomes" id="UP000824156"/>
    </source>
</evidence>
<evidence type="ECO:0000313" key="2">
    <source>
        <dbReference type="EMBL" id="HIX55206.1"/>
    </source>
</evidence>
<name>A0A9D1W9P7_9SPHI</name>
<dbReference type="EMBL" id="DXEZ01000255">
    <property type="protein sequence ID" value="HIX55206.1"/>
    <property type="molecule type" value="Genomic_DNA"/>
</dbReference>
<dbReference type="AlphaFoldDB" id="A0A9D1W9P7"/>